<keyword evidence="5 8" id="KW-0720">Serine protease</keyword>
<dbReference type="RefSeq" id="WP_275468368.1">
    <property type="nucleotide sequence ID" value="NZ_CP110232.1"/>
</dbReference>
<keyword evidence="4 8" id="KW-0378">Hydrolase</keyword>
<dbReference type="InterPro" id="IPR050966">
    <property type="entry name" value="Glutamyl_endopeptidase"/>
</dbReference>
<evidence type="ECO:0000256" key="7">
    <source>
        <dbReference type="PIRSR" id="PIRSR608256-1"/>
    </source>
</evidence>
<evidence type="ECO:0000256" key="2">
    <source>
        <dbReference type="ARBA" id="ARBA00022670"/>
    </source>
</evidence>
<dbReference type="PROSITE" id="PS50853">
    <property type="entry name" value="FN3"/>
    <property type="match status" value="2"/>
</dbReference>
<dbReference type="Proteomes" id="UP001179647">
    <property type="component" value="Chromosome"/>
</dbReference>
<dbReference type="Pfam" id="PF13365">
    <property type="entry name" value="Trypsin_2"/>
    <property type="match status" value="1"/>
</dbReference>
<dbReference type="GO" id="GO:0005576">
    <property type="term" value="C:extracellular region"/>
    <property type="evidence" value="ECO:0007669"/>
    <property type="project" value="InterPro"/>
</dbReference>
<dbReference type="InterPro" id="IPR013783">
    <property type="entry name" value="Ig-like_fold"/>
</dbReference>
<gene>
    <name evidence="11" type="ORF">OL234_06140</name>
</gene>
<feature type="chain" id="PRO_5041778300" description="Serine protease" evidence="8">
    <location>
        <begin position="26"/>
        <end position="491"/>
    </location>
</feature>
<sequence length="491" mass="53963">MKLSKLLIATTLLSGCLVTQITAEATEVTENTPKIGSRAIIGSDDRQLVTNTNQTPYQSVVFIEDGQGYIASGFYIGDGLVLTNGHVANKAYDANQPEKMKIYPGRGVNGSSKNNPFGSFKVKAIHIPSTYLDNSYRVENDYAVLELDNNALGQSIDTMVVPSKMNYQGGQTGQQVLLAGYPGDKGETMWKSSGQIVTTKQKVLTYSNDTVGGSSGSPILNTKNEVIGMHAAGEDAYSNTGLFFHPEMIDYIDQYRSEKETDKQAPTSLTLTNIKEDSMTLSFTEPKEQQDIQGYVIYRDNQKIQTIKNTTFSDKLLKAETTYSYQVSTLYKDGTESEKSLEVSGKTLATKDKEAPTTPKGLKSSNVTTTSVTLSWEASKDNKKVQFYNVYRNGVKIASPKTLTLTETTLASDTSYDYQISAVDDSGNESTLSAKHTVKTLKEEISNGQDTWQKEKTYNAKDTVVYQGTTYEAQWWTKGNVPSAGGPWEKL</sequence>
<protein>
    <recommendedName>
        <fullName evidence="8">Serine protease</fullName>
        <ecNumber evidence="8">3.4.21.-</ecNumber>
    </recommendedName>
</protein>
<dbReference type="EMBL" id="CP110232">
    <property type="protein sequence ID" value="WEG72567.1"/>
    <property type="molecule type" value="Genomic_DNA"/>
</dbReference>
<evidence type="ECO:0000313" key="12">
    <source>
        <dbReference type="Proteomes" id="UP001179647"/>
    </source>
</evidence>
<dbReference type="SUPFAM" id="SSF50494">
    <property type="entry name" value="Trypsin-like serine proteases"/>
    <property type="match status" value="1"/>
</dbReference>
<evidence type="ECO:0000313" key="11">
    <source>
        <dbReference type="EMBL" id="WEG72567.1"/>
    </source>
</evidence>
<evidence type="ECO:0000259" key="10">
    <source>
        <dbReference type="PROSITE" id="PS50853"/>
    </source>
</evidence>
<dbReference type="KEGG" id="vie:OL234_06140"/>
<feature type="active site" description="Charge relay system" evidence="7">
    <location>
        <position position="215"/>
    </location>
</feature>
<dbReference type="InterPro" id="IPR043504">
    <property type="entry name" value="Peptidase_S1_PA_chymotrypsin"/>
</dbReference>
<feature type="active site" description="Charge relay system" evidence="7">
    <location>
        <position position="141"/>
    </location>
</feature>
<dbReference type="CDD" id="cd00063">
    <property type="entry name" value="FN3"/>
    <property type="match status" value="2"/>
</dbReference>
<evidence type="ECO:0000256" key="3">
    <source>
        <dbReference type="ARBA" id="ARBA00022729"/>
    </source>
</evidence>
<reference evidence="11" key="1">
    <citation type="submission" date="2022-10" db="EMBL/GenBank/DDBJ databases">
        <title>Vagococcus sp. isolated from poultry meat.</title>
        <authorList>
            <person name="Johansson P."/>
            <person name="Bjorkroth J."/>
        </authorList>
    </citation>
    <scope>NUCLEOTIDE SEQUENCE</scope>
    <source>
        <strain evidence="11">STAA11</strain>
    </source>
</reference>
<dbReference type="Pfam" id="PF00041">
    <property type="entry name" value="fn3"/>
    <property type="match status" value="2"/>
</dbReference>
<evidence type="ECO:0000256" key="8">
    <source>
        <dbReference type="RuleBase" id="RU004296"/>
    </source>
</evidence>
<keyword evidence="6" id="KW-0624">Polysaccharide degradation</keyword>
<organism evidence="11 12">
    <name type="scientific">Vagococcus intermedius</name>
    <dbReference type="NCBI Taxonomy" id="2991418"/>
    <lineage>
        <taxon>Bacteria</taxon>
        <taxon>Bacillati</taxon>
        <taxon>Bacillota</taxon>
        <taxon>Bacilli</taxon>
        <taxon>Lactobacillales</taxon>
        <taxon>Enterococcaceae</taxon>
        <taxon>Vagococcus</taxon>
    </lineage>
</organism>
<dbReference type="GO" id="GO:0030246">
    <property type="term" value="F:carbohydrate binding"/>
    <property type="evidence" value="ECO:0007669"/>
    <property type="project" value="InterPro"/>
</dbReference>
<dbReference type="GO" id="GO:0000272">
    <property type="term" value="P:polysaccharide catabolic process"/>
    <property type="evidence" value="ECO:0007669"/>
    <property type="project" value="UniProtKB-KW"/>
</dbReference>
<keyword evidence="12" id="KW-1185">Reference proteome</keyword>
<keyword evidence="2 8" id="KW-0645">Protease</keyword>
<feature type="domain" description="Fibronectin type-III" evidence="10">
    <location>
        <begin position="358"/>
        <end position="443"/>
    </location>
</feature>
<feature type="active site" description="Charge relay system" evidence="7">
    <location>
        <position position="86"/>
    </location>
</feature>
<dbReference type="PRINTS" id="PR00839">
    <property type="entry name" value="V8PROTEASE"/>
</dbReference>
<name>A0AAF0CTI8_9ENTE</name>
<dbReference type="GO" id="GO:0004553">
    <property type="term" value="F:hydrolase activity, hydrolyzing O-glycosyl compounds"/>
    <property type="evidence" value="ECO:0007669"/>
    <property type="project" value="InterPro"/>
</dbReference>
<dbReference type="Pfam" id="PF02839">
    <property type="entry name" value="CBM_5_12"/>
    <property type="match status" value="1"/>
</dbReference>
<feature type="domain" description="Fibronectin type-III" evidence="10">
    <location>
        <begin position="265"/>
        <end position="350"/>
    </location>
</feature>
<dbReference type="InterPro" id="IPR003961">
    <property type="entry name" value="FN3_dom"/>
</dbReference>
<feature type="signal peptide" evidence="8">
    <location>
        <begin position="1"/>
        <end position="25"/>
    </location>
</feature>
<dbReference type="SUPFAM" id="SSF51055">
    <property type="entry name" value="Carbohydrate binding domain"/>
    <property type="match status" value="1"/>
</dbReference>
<comment type="similarity">
    <text evidence="1 8">Belongs to the peptidase S1B family.</text>
</comment>
<feature type="region of interest" description="Disordered" evidence="9">
    <location>
        <begin position="341"/>
        <end position="364"/>
    </location>
</feature>
<evidence type="ECO:0000256" key="4">
    <source>
        <dbReference type="ARBA" id="ARBA00022801"/>
    </source>
</evidence>
<dbReference type="GO" id="GO:0006508">
    <property type="term" value="P:proteolysis"/>
    <property type="evidence" value="ECO:0007669"/>
    <property type="project" value="UniProtKB-KW"/>
</dbReference>
<proteinExistence type="inferred from homology"/>
<dbReference type="AlphaFoldDB" id="A0AAF0CTI8"/>
<dbReference type="InterPro" id="IPR009003">
    <property type="entry name" value="Peptidase_S1_PA"/>
</dbReference>
<dbReference type="PROSITE" id="PS51257">
    <property type="entry name" value="PROKAR_LIPOPROTEIN"/>
    <property type="match status" value="1"/>
</dbReference>
<dbReference type="PANTHER" id="PTHR15462:SF8">
    <property type="entry name" value="SERINE PROTEASE"/>
    <property type="match status" value="1"/>
</dbReference>
<evidence type="ECO:0000256" key="6">
    <source>
        <dbReference type="ARBA" id="ARBA00023326"/>
    </source>
</evidence>
<keyword evidence="3 8" id="KW-0732">Signal</keyword>
<dbReference type="InterPro" id="IPR036573">
    <property type="entry name" value="CBM_sf_5/12"/>
</dbReference>
<evidence type="ECO:0000256" key="9">
    <source>
        <dbReference type="SAM" id="MobiDB-lite"/>
    </source>
</evidence>
<dbReference type="InterPro" id="IPR008353">
    <property type="entry name" value="Peptidase_S1B_tx"/>
</dbReference>
<dbReference type="PRINTS" id="PR01774">
    <property type="entry name" value="EXFOLTOXIN"/>
</dbReference>
<dbReference type="PANTHER" id="PTHR15462">
    <property type="entry name" value="SERINE PROTEASE"/>
    <property type="match status" value="1"/>
</dbReference>
<dbReference type="InterPro" id="IPR008256">
    <property type="entry name" value="Peptidase_S1B"/>
</dbReference>
<keyword evidence="6" id="KW-0119">Carbohydrate metabolism</keyword>
<evidence type="ECO:0000256" key="5">
    <source>
        <dbReference type="ARBA" id="ARBA00022825"/>
    </source>
</evidence>
<dbReference type="InterPro" id="IPR003610">
    <property type="entry name" value="CBM5/12"/>
</dbReference>
<evidence type="ECO:0000256" key="1">
    <source>
        <dbReference type="ARBA" id="ARBA00008764"/>
    </source>
</evidence>
<dbReference type="InterPro" id="IPR036116">
    <property type="entry name" value="FN3_sf"/>
</dbReference>
<dbReference type="Gene3D" id="2.10.10.20">
    <property type="entry name" value="Carbohydrate-binding module superfamily 5/12"/>
    <property type="match status" value="1"/>
</dbReference>
<dbReference type="EC" id="3.4.21.-" evidence="8"/>
<dbReference type="SMART" id="SM00060">
    <property type="entry name" value="FN3"/>
    <property type="match status" value="2"/>
</dbReference>
<dbReference type="Gene3D" id="2.40.10.10">
    <property type="entry name" value="Trypsin-like serine proteases"/>
    <property type="match status" value="2"/>
</dbReference>
<dbReference type="CDD" id="cd12215">
    <property type="entry name" value="ChiC_BD"/>
    <property type="match status" value="1"/>
</dbReference>
<dbReference type="SMART" id="SM00495">
    <property type="entry name" value="ChtBD3"/>
    <property type="match status" value="1"/>
</dbReference>
<dbReference type="GO" id="GO:0004252">
    <property type="term" value="F:serine-type endopeptidase activity"/>
    <property type="evidence" value="ECO:0007669"/>
    <property type="project" value="InterPro"/>
</dbReference>
<dbReference type="SUPFAM" id="SSF49265">
    <property type="entry name" value="Fibronectin type III"/>
    <property type="match status" value="1"/>
</dbReference>
<accession>A0AAF0CTI8</accession>
<dbReference type="Gene3D" id="2.60.40.10">
    <property type="entry name" value="Immunoglobulins"/>
    <property type="match status" value="2"/>
</dbReference>